<keyword evidence="3" id="KW-0067">ATP-binding</keyword>
<proteinExistence type="predicted"/>
<dbReference type="GO" id="GO:0000226">
    <property type="term" value="P:microtubule cytoskeleton organization"/>
    <property type="evidence" value="ECO:0007669"/>
    <property type="project" value="TreeGrafter"/>
</dbReference>
<dbReference type="AlphaFoldDB" id="A0A8C0GEM3"/>
<dbReference type="GeneTree" id="ENSGT00940000161434"/>
<dbReference type="Gene3D" id="3.30.470.20">
    <property type="entry name" value="ATP-grasp fold, B domain"/>
    <property type="match status" value="1"/>
</dbReference>
<dbReference type="GO" id="GO:0005524">
    <property type="term" value="F:ATP binding"/>
    <property type="evidence" value="ECO:0007669"/>
    <property type="project" value="UniProtKB-KW"/>
</dbReference>
<reference evidence="5" key="1">
    <citation type="submission" date="2025-08" db="UniProtKB">
        <authorList>
            <consortium name="Ensembl"/>
        </authorList>
    </citation>
    <scope>IDENTIFICATION</scope>
</reference>
<gene>
    <name evidence="5" type="primary">TTLL6</name>
</gene>
<evidence type="ECO:0000313" key="5">
    <source>
        <dbReference type="Ensembl" id="ENSCABP00000003622.1"/>
    </source>
</evidence>
<evidence type="ECO:0000256" key="2">
    <source>
        <dbReference type="ARBA" id="ARBA00022741"/>
    </source>
</evidence>
<keyword evidence="2" id="KW-0547">Nucleotide-binding</keyword>
<keyword evidence="6" id="KW-1185">Reference proteome</keyword>
<evidence type="ECO:0000256" key="3">
    <source>
        <dbReference type="ARBA" id="ARBA00022840"/>
    </source>
</evidence>
<evidence type="ECO:0000256" key="1">
    <source>
        <dbReference type="ARBA" id="ARBA00022598"/>
    </source>
</evidence>
<dbReference type="Proteomes" id="UP000694404">
    <property type="component" value="Unplaced"/>
</dbReference>
<dbReference type="PROSITE" id="PS51221">
    <property type="entry name" value="TTL"/>
    <property type="match status" value="1"/>
</dbReference>
<sequence>MKASAMLQKYGSFEEVKQETEESDEKDVTELNFLPRELEKEDNALDTIHQDTVGCEEKKRRIQDPNISMKKKRKRKRLEITTDRAQYGLREAGENDEWNLYWTDYSVSLDRVMEMKSYQPFIIDRFKFDLRIYVLVTSCDPLRIFVYSEGLARFATSAYSDPSHSNLDDICMHLTNYSINKHSTNFVRDEDSGSKR</sequence>
<feature type="region of interest" description="Disordered" evidence="4">
    <location>
        <begin position="1"/>
        <end position="27"/>
    </location>
</feature>
<dbReference type="Pfam" id="PF03133">
    <property type="entry name" value="TTL"/>
    <property type="match status" value="1"/>
</dbReference>
<reference evidence="5" key="2">
    <citation type="submission" date="2025-09" db="UniProtKB">
        <authorList>
            <consortium name="Ensembl"/>
        </authorList>
    </citation>
    <scope>IDENTIFICATION</scope>
</reference>
<keyword evidence="1" id="KW-0436">Ligase</keyword>
<accession>A0A8C0GEM3</accession>
<name>A0A8C0GEM3_CHEAB</name>
<dbReference type="Ensembl" id="ENSCABT00000003939.1">
    <property type="protein sequence ID" value="ENSCABP00000003622.1"/>
    <property type="gene ID" value="ENSCABG00000002759.1"/>
</dbReference>
<dbReference type="InterPro" id="IPR004344">
    <property type="entry name" value="TTL/TTLL_fam"/>
</dbReference>
<dbReference type="PANTHER" id="PTHR12241:SF96">
    <property type="entry name" value="TUBULIN POLYGLUTAMYLASE TTLL6"/>
    <property type="match status" value="1"/>
</dbReference>
<dbReference type="PANTHER" id="PTHR12241">
    <property type="entry name" value="TUBULIN POLYGLUTAMYLASE"/>
    <property type="match status" value="1"/>
</dbReference>
<organism evidence="5 6">
    <name type="scientific">Chelonoidis abingdonii</name>
    <name type="common">Abingdon island giant tortoise</name>
    <name type="synonym">Testudo abingdonii</name>
    <dbReference type="NCBI Taxonomy" id="106734"/>
    <lineage>
        <taxon>Eukaryota</taxon>
        <taxon>Metazoa</taxon>
        <taxon>Chordata</taxon>
        <taxon>Craniata</taxon>
        <taxon>Vertebrata</taxon>
        <taxon>Euteleostomi</taxon>
        <taxon>Archelosauria</taxon>
        <taxon>Testudinata</taxon>
        <taxon>Testudines</taxon>
        <taxon>Cryptodira</taxon>
        <taxon>Durocryptodira</taxon>
        <taxon>Testudinoidea</taxon>
        <taxon>Testudinidae</taxon>
        <taxon>Chelonoidis</taxon>
    </lineage>
</organism>
<evidence type="ECO:0000256" key="4">
    <source>
        <dbReference type="SAM" id="MobiDB-lite"/>
    </source>
</evidence>
<dbReference type="GO" id="GO:0015631">
    <property type="term" value="F:tubulin binding"/>
    <property type="evidence" value="ECO:0007669"/>
    <property type="project" value="TreeGrafter"/>
</dbReference>
<dbReference type="GO" id="GO:0070740">
    <property type="term" value="F:tubulin-glutamic acid ligase activity"/>
    <property type="evidence" value="ECO:0007669"/>
    <property type="project" value="TreeGrafter"/>
</dbReference>
<dbReference type="GO" id="GO:0036064">
    <property type="term" value="C:ciliary basal body"/>
    <property type="evidence" value="ECO:0007669"/>
    <property type="project" value="TreeGrafter"/>
</dbReference>
<protein>
    <submittedName>
        <fullName evidence="5">Tubulin tyrosine ligase like 6</fullName>
    </submittedName>
</protein>
<evidence type="ECO:0000313" key="6">
    <source>
        <dbReference type="Proteomes" id="UP000694404"/>
    </source>
</evidence>